<feature type="transmembrane region" description="Helical" evidence="3">
    <location>
        <begin position="1141"/>
        <end position="1159"/>
    </location>
</feature>
<feature type="coiled-coil region" evidence="1">
    <location>
        <begin position="501"/>
        <end position="556"/>
    </location>
</feature>
<keyword evidence="3" id="KW-1133">Transmembrane helix</keyword>
<feature type="compositionally biased region" description="Basic and acidic residues" evidence="2">
    <location>
        <begin position="431"/>
        <end position="441"/>
    </location>
</feature>
<dbReference type="EMBL" id="FNCN01000020">
    <property type="protein sequence ID" value="SDH68994.1"/>
    <property type="molecule type" value="Genomic_DNA"/>
</dbReference>
<feature type="compositionally biased region" description="Gly residues" evidence="2">
    <location>
        <begin position="940"/>
        <end position="950"/>
    </location>
</feature>
<gene>
    <name evidence="4" type="ORF">SAMN05421505_12091</name>
</gene>
<name>A0A1G8EGH3_9ACTN</name>
<accession>A0A1G8EGH3</accession>
<evidence type="ECO:0000313" key="5">
    <source>
        <dbReference type="Proteomes" id="UP000198923"/>
    </source>
</evidence>
<feature type="compositionally biased region" description="Basic and acidic residues" evidence="2">
    <location>
        <begin position="450"/>
        <end position="469"/>
    </location>
</feature>
<keyword evidence="5" id="KW-1185">Reference proteome</keyword>
<proteinExistence type="predicted"/>
<dbReference type="Proteomes" id="UP000198923">
    <property type="component" value="Unassembled WGS sequence"/>
</dbReference>
<evidence type="ECO:0000256" key="1">
    <source>
        <dbReference type="SAM" id="Coils"/>
    </source>
</evidence>
<dbReference type="PANTHER" id="PTHR12460:SF38">
    <property type="entry name" value="KINETOPLAST-ASSOCIATED PROTEIN-LIKE PROTEIN"/>
    <property type="match status" value="1"/>
</dbReference>
<dbReference type="PANTHER" id="PTHR12460">
    <property type="entry name" value="CYCLIN-DEPENDENT KINASE INHIBITOR-RELATED PROTEIN"/>
    <property type="match status" value="1"/>
</dbReference>
<evidence type="ECO:0000313" key="4">
    <source>
        <dbReference type="EMBL" id="SDH68994.1"/>
    </source>
</evidence>
<keyword evidence="3" id="KW-0812">Transmembrane</keyword>
<feature type="coiled-coil region" evidence="1">
    <location>
        <begin position="251"/>
        <end position="320"/>
    </location>
</feature>
<organism evidence="4 5">
    <name type="scientific">Sinosporangium album</name>
    <dbReference type="NCBI Taxonomy" id="504805"/>
    <lineage>
        <taxon>Bacteria</taxon>
        <taxon>Bacillati</taxon>
        <taxon>Actinomycetota</taxon>
        <taxon>Actinomycetes</taxon>
        <taxon>Streptosporangiales</taxon>
        <taxon>Streptosporangiaceae</taxon>
        <taxon>Sinosporangium</taxon>
    </lineage>
</organism>
<feature type="region of interest" description="Disordered" evidence="2">
    <location>
        <begin position="892"/>
        <end position="1022"/>
    </location>
</feature>
<evidence type="ECO:0000256" key="2">
    <source>
        <dbReference type="SAM" id="MobiDB-lite"/>
    </source>
</evidence>
<feature type="coiled-coil region" evidence="1">
    <location>
        <begin position="350"/>
        <end position="377"/>
    </location>
</feature>
<keyword evidence="3" id="KW-0472">Membrane</keyword>
<keyword evidence="1" id="KW-0175">Coiled coil</keyword>
<feature type="transmembrane region" description="Helical" evidence="3">
    <location>
        <begin position="850"/>
        <end position="871"/>
    </location>
</feature>
<reference evidence="4 5" key="1">
    <citation type="submission" date="2016-10" db="EMBL/GenBank/DDBJ databases">
        <authorList>
            <person name="de Groot N.N."/>
        </authorList>
    </citation>
    <scope>NUCLEOTIDE SEQUENCE [LARGE SCALE GENOMIC DNA]</scope>
    <source>
        <strain evidence="4 5">CPCC 201354</strain>
    </source>
</reference>
<dbReference type="STRING" id="504805.SAMN05421505_12091"/>
<feature type="compositionally biased region" description="Gly residues" evidence="2">
    <location>
        <begin position="959"/>
        <end position="978"/>
    </location>
</feature>
<dbReference type="RefSeq" id="WP_093172260.1">
    <property type="nucleotide sequence ID" value="NZ_FNCN01000020.1"/>
</dbReference>
<sequence>MAGDDGVSAGRIYLDVVADLEGFERRLQREVDQRVRDTRLRVRAEVDARRLAVETATAARAAERAASLRVQVDREVLRRDLADALTAAASAGRATVEVTPTVDGRRLRGEVDAAARQSRTQVEVGADTSRARAEVGRFVRQGGADRQMNIDVRVGGIPLLDQAGQMVTRLATAIAAGAAKYTLLGTAAGVAGSGLLALAAAASQAGGMLAVLPGVAGMAAQGLAGLLVGLSGVGEAYKALGQADKSSGASAASAASAREAAAERIKAAERAIRDAERGRTHAAERVQDAKDAAVEAAKAVTAAEERVRDAVARVSEARSRVGEATAAAAERQQQAARGVEMAERRLADAHADTRRAVEDLNDARRQAKERLEDLELAVRGGALDEEGAALAVERAKQRLEKVSADPFASDLDKREADLAYRQAVQRLDEVKERNGDLREEQADANARGVEGSKEVEAAKERVSDATQAEKDAEYELGQARKEASRVAADGARAVEDANRGVADALRGVKDAQQDLEQAEKARTKAARGVRDALWEQQSAAERLKDAELELAKARKAGGSPGAAGAGGGVDPAAQALAELSPEMREFVLYLHKNVRPALKDVQWAVQDALAPPLQEAVGKALPLLGTVKQGLSSTATVIGDIAVEFGELLGSKAFSGYVSRIMGRNNQAMSLFGKAGLSAFKGIVRIVDVVMPYVVKFADRVAKLADRFDKWTKKVRDNGSLDDFFGRAWEMASKLWRILSNVAGAIGGVIRAISNSGAGATLLEDLAKAAEDFNTWINQPETQQRLEDFFNNLVPLLQEAGGLVADVAKFLAGLVEAVVNDGTLTDFLSWLRDVVAWLDGLADSPAFGQIASWVLILVAAVAALGALARALSTVSRGLGLLGGAARGLGRLFGGEDGDDGGEGRSGRRGRRGSRRNTATGGDAGGGDDDRPVRAGRGGRRGLTGRGGASAGCGCDVGRRQGGGRGSNTGPRSSGGGGDEGNRPRRPGGGERSAPARAGARGAGGGSNRPAAPRAGGTAGAGGAAGGRGVAGALAGVGSAANTGVQALGRYTAAAAKAGASTLATGISKVGSAVTTVAGAASRGLPQVAALAGSIGKVAVQAAAAATKQVAMAVATGVIRVATAAWTAVQWLLNAALSANPISLIVVAIGALVAGLVWAYNNVDWFRNVVDTAFKAIGSFGKWLWDSALKPAFTSIRDFVVNTLAPRLTWFWRNIAEPAFKGIGSFAKSLWENNLKPAFTSIRDFVVNTLAPKLTWFWRNIAEPAFKGIGLVISTAWEKVIKPTFDFLRKFITETLPNGFKSGVDAIKRFWDKVSEIAKKPISFIVNTVYNNGIREVWNWISRKVGGGLGELPKITGFWRGGILPGTSSWRDGDDQLVAMRRGEGVYVSEAMRDPYERARLYAVNRAAMRGQSLARFREREGFATGGIIGRLARHVPGYSIGGIVGDFLDAGKRFFAGGLRKALNAFMDPVISLTDNTIGQAGGFGKLVAQVPRKVKGSLVEFLAKFAGDLEGGDGKKVVQAASRYLGVGDRGGRDNDNVFNDKWGFPPGTPWCANFVSTAIKDAKAGKAYPGYPSAAVVGYHSAMQKVGKDQGRPGDLGVYYGPTGHLNLIASERKGGAYETIGGNEGPKVKKSVRGGQYAILRPRFGAARGGILGGRIAEVLEERGDDPADERNPLLALMRRLPSALVAPVSRAMQGLPTLNRDTGGPIYPGHNLVYNGYRRDEWTLTPEAVDALGGPGAVEALNRDGAAALYRSSRSETRPVAVQAGRGGEERPITVVVNPQPGQSEQAIGQAAAREIAARVR</sequence>
<feature type="region of interest" description="Disordered" evidence="2">
    <location>
        <begin position="431"/>
        <end position="469"/>
    </location>
</feature>
<protein>
    <submittedName>
        <fullName evidence="4">Uncharacterized protein</fullName>
    </submittedName>
</protein>
<evidence type="ECO:0000256" key="3">
    <source>
        <dbReference type="SAM" id="Phobius"/>
    </source>
</evidence>
<dbReference type="OrthoDB" id="3765294at2"/>